<feature type="region of interest" description="Disordered" evidence="1">
    <location>
        <begin position="1"/>
        <end position="24"/>
    </location>
</feature>
<protein>
    <submittedName>
        <fullName evidence="2">Uncharacterized protein</fullName>
    </submittedName>
</protein>
<proteinExistence type="predicted"/>
<reference evidence="2" key="1">
    <citation type="submission" date="2019-05" db="EMBL/GenBank/DDBJ databases">
        <title>The de novo reference genome and transcriptome assemblies of the wild tomato species Solanum chilense.</title>
        <authorList>
            <person name="Stam R."/>
            <person name="Nosenko T."/>
            <person name="Hoerger A.C."/>
            <person name="Stephan W."/>
            <person name="Seidel M.A."/>
            <person name="Kuhn J.M.M."/>
            <person name="Haberer G."/>
            <person name="Tellier A."/>
        </authorList>
    </citation>
    <scope>NUCLEOTIDE SEQUENCE</scope>
    <source>
        <tissue evidence="2">Mature leaves</tissue>
    </source>
</reference>
<gene>
    <name evidence="2" type="ORF">EJD97_018773</name>
</gene>
<dbReference type="EMBL" id="RXGB01000521">
    <property type="protein sequence ID" value="TMX03019.1"/>
    <property type="molecule type" value="Genomic_DNA"/>
</dbReference>
<sequence>INTRRNIGRRVEEATAGGNQDPPQARVAGVQVHVNPAVLKDGEVREALVQMDQAITTQSYFITDQATKEGTARENPHASTMARRLRDFNRMNPPNYGSKIN</sequence>
<feature type="non-terminal residue" evidence="2">
    <location>
        <position position="1"/>
    </location>
</feature>
<dbReference type="AlphaFoldDB" id="A0A6N2C8K3"/>
<name>A0A6N2C8K3_SOLCI</name>
<organism evidence="2">
    <name type="scientific">Solanum chilense</name>
    <name type="common">Tomato</name>
    <name type="synonym">Lycopersicon chilense</name>
    <dbReference type="NCBI Taxonomy" id="4083"/>
    <lineage>
        <taxon>Eukaryota</taxon>
        <taxon>Viridiplantae</taxon>
        <taxon>Streptophyta</taxon>
        <taxon>Embryophyta</taxon>
        <taxon>Tracheophyta</taxon>
        <taxon>Spermatophyta</taxon>
        <taxon>Magnoliopsida</taxon>
        <taxon>eudicotyledons</taxon>
        <taxon>Gunneridae</taxon>
        <taxon>Pentapetalae</taxon>
        <taxon>asterids</taxon>
        <taxon>lamiids</taxon>
        <taxon>Solanales</taxon>
        <taxon>Solanaceae</taxon>
        <taxon>Solanoideae</taxon>
        <taxon>Solaneae</taxon>
        <taxon>Solanum</taxon>
        <taxon>Solanum subgen. Lycopersicon</taxon>
    </lineage>
</organism>
<accession>A0A6N2C8K3</accession>
<comment type="caution">
    <text evidence="2">The sequence shown here is derived from an EMBL/GenBank/DDBJ whole genome shotgun (WGS) entry which is preliminary data.</text>
</comment>
<evidence type="ECO:0000313" key="2">
    <source>
        <dbReference type="EMBL" id="TMX03019.1"/>
    </source>
</evidence>
<feature type="non-terminal residue" evidence="2">
    <location>
        <position position="101"/>
    </location>
</feature>
<evidence type="ECO:0000256" key="1">
    <source>
        <dbReference type="SAM" id="MobiDB-lite"/>
    </source>
</evidence>